<dbReference type="VEuPathDB" id="AmoebaDB:NfTy_058280"/>
<gene>
    <name evidence="1" type="ORF">FDP41_002144</name>
</gene>
<dbReference type="Proteomes" id="UP000444721">
    <property type="component" value="Unassembled WGS sequence"/>
</dbReference>
<organism evidence="1 2">
    <name type="scientific">Naegleria fowleri</name>
    <name type="common">Brain eating amoeba</name>
    <dbReference type="NCBI Taxonomy" id="5763"/>
    <lineage>
        <taxon>Eukaryota</taxon>
        <taxon>Discoba</taxon>
        <taxon>Heterolobosea</taxon>
        <taxon>Tetramitia</taxon>
        <taxon>Eutetramitia</taxon>
        <taxon>Vahlkampfiidae</taxon>
        <taxon>Naegleria</taxon>
    </lineage>
</organism>
<name>A0A6A5BXM5_NAEFO</name>
<evidence type="ECO:0000313" key="1">
    <source>
        <dbReference type="EMBL" id="KAF0979074.1"/>
    </source>
</evidence>
<dbReference type="AlphaFoldDB" id="A0A6A5BXM5"/>
<evidence type="ECO:0000313" key="2">
    <source>
        <dbReference type="Proteomes" id="UP000444721"/>
    </source>
</evidence>
<proteinExistence type="predicted"/>
<dbReference type="GeneID" id="68109362"/>
<dbReference type="VEuPathDB" id="AmoebaDB:FDP41_002144"/>
<dbReference type="VEuPathDB" id="AmoebaDB:NF0096030"/>
<protein>
    <submittedName>
        <fullName evidence="1">Uncharacterized protein</fullName>
    </submittedName>
</protein>
<reference evidence="1 2" key="1">
    <citation type="journal article" date="2019" name="Sci. Rep.">
        <title>Nanopore sequencing improves the draft genome of the human pathogenic amoeba Naegleria fowleri.</title>
        <authorList>
            <person name="Liechti N."/>
            <person name="Schurch N."/>
            <person name="Bruggmann R."/>
            <person name="Wittwer M."/>
        </authorList>
    </citation>
    <scope>NUCLEOTIDE SEQUENCE [LARGE SCALE GENOMIC DNA]</scope>
    <source>
        <strain evidence="1 2">ATCC 30894</strain>
    </source>
</reference>
<accession>A0A6A5BXM5</accession>
<sequence length="143" mass="16666">MMTSHKNDDDDANAFAQHLQSKLFCPIHFLILSFFEAIYSDRECIKTNKDFPESTSNLGENILYGIGCTTAFFLSPKDQSKNTLQVFLNMLFELRHHDNNYCLFNRMLYNAISYDKYGRFGIEIKTSLSPTIVTRMRKLLFSH</sequence>
<comment type="caution">
    <text evidence="1">The sequence shown here is derived from an EMBL/GenBank/DDBJ whole genome shotgun (WGS) entry which is preliminary data.</text>
</comment>
<keyword evidence="2" id="KW-1185">Reference proteome</keyword>
<dbReference type="EMBL" id="VFQX01000028">
    <property type="protein sequence ID" value="KAF0979074.1"/>
    <property type="molecule type" value="Genomic_DNA"/>
</dbReference>
<dbReference type="RefSeq" id="XP_044563787.1">
    <property type="nucleotide sequence ID" value="XM_044705307.1"/>
</dbReference>